<evidence type="ECO:0000313" key="2">
    <source>
        <dbReference type="EMBL" id="GAA4617124.1"/>
    </source>
</evidence>
<evidence type="ECO:0000313" key="3">
    <source>
        <dbReference type="Proteomes" id="UP001500212"/>
    </source>
</evidence>
<keyword evidence="1" id="KW-1133">Transmembrane helix</keyword>
<reference evidence="3" key="1">
    <citation type="journal article" date="2019" name="Int. J. Syst. Evol. Microbiol.">
        <title>The Global Catalogue of Microorganisms (GCM) 10K type strain sequencing project: providing services to taxonomists for standard genome sequencing and annotation.</title>
        <authorList>
            <consortium name="The Broad Institute Genomics Platform"/>
            <consortium name="The Broad Institute Genome Sequencing Center for Infectious Disease"/>
            <person name="Wu L."/>
            <person name="Ma J."/>
        </authorList>
    </citation>
    <scope>NUCLEOTIDE SEQUENCE [LARGE SCALE GENOMIC DNA]</scope>
    <source>
        <strain evidence="3">JCM 17938</strain>
    </source>
</reference>
<gene>
    <name evidence="2" type="ORF">GCM10023195_76300</name>
</gene>
<organism evidence="2 3">
    <name type="scientific">Actinoallomurus liliacearum</name>
    <dbReference type="NCBI Taxonomy" id="1080073"/>
    <lineage>
        <taxon>Bacteria</taxon>
        <taxon>Bacillati</taxon>
        <taxon>Actinomycetota</taxon>
        <taxon>Actinomycetes</taxon>
        <taxon>Streptosporangiales</taxon>
        <taxon>Thermomonosporaceae</taxon>
        <taxon>Actinoallomurus</taxon>
    </lineage>
</organism>
<name>A0ABP8TV03_9ACTN</name>
<protein>
    <submittedName>
        <fullName evidence="2">Uncharacterized protein</fullName>
    </submittedName>
</protein>
<dbReference type="EMBL" id="BAABHJ010000039">
    <property type="protein sequence ID" value="GAA4617124.1"/>
    <property type="molecule type" value="Genomic_DNA"/>
</dbReference>
<accession>A0ABP8TV03</accession>
<keyword evidence="3" id="KW-1185">Reference proteome</keyword>
<keyword evidence="1" id="KW-0812">Transmembrane</keyword>
<comment type="caution">
    <text evidence="2">The sequence shown here is derived from an EMBL/GenBank/DDBJ whole genome shotgun (WGS) entry which is preliminary data.</text>
</comment>
<proteinExistence type="predicted"/>
<sequence length="198" mass="21049">MPSVKARSSRPRSEPGAIRTAAHLPDLMVLSSGPAHCGPMKATTPSIHSAGPEVTHHCGHGRDRTRRARRLAGDLLGSWSFLGVVLVVMAVALALIGSYGRGLSSAAALDVIMPGIALASFSLVLMAVHRADRTADLLAMRHLAAARRIEAAGKEIFSELNQINSGLARLTARVETIRFQCRVTAEAEQDEAERSGRS</sequence>
<feature type="transmembrane region" description="Helical" evidence="1">
    <location>
        <begin position="76"/>
        <end position="99"/>
    </location>
</feature>
<dbReference type="Proteomes" id="UP001500212">
    <property type="component" value="Unassembled WGS sequence"/>
</dbReference>
<feature type="transmembrane region" description="Helical" evidence="1">
    <location>
        <begin position="111"/>
        <end position="131"/>
    </location>
</feature>
<keyword evidence="1" id="KW-0472">Membrane</keyword>
<evidence type="ECO:0000256" key="1">
    <source>
        <dbReference type="SAM" id="Phobius"/>
    </source>
</evidence>